<keyword evidence="2" id="KW-0812">Transmembrane</keyword>
<evidence type="ECO:0000313" key="3">
    <source>
        <dbReference type="EMBL" id="SHE41099.1"/>
    </source>
</evidence>
<dbReference type="AlphaFoldDB" id="A0A1M4T9C6"/>
<protein>
    <submittedName>
        <fullName evidence="3">ABC-2 type transport system permease protein</fullName>
    </submittedName>
</protein>
<keyword evidence="2" id="KW-1133">Transmembrane helix</keyword>
<proteinExistence type="predicted"/>
<name>A0A1M4T9C6_9GAMM</name>
<dbReference type="EMBL" id="FQUK01000004">
    <property type="protein sequence ID" value="SHE41099.1"/>
    <property type="molecule type" value="Genomic_DNA"/>
</dbReference>
<evidence type="ECO:0000313" key="4">
    <source>
        <dbReference type="Proteomes" id="UP000242857"/>
    </source>
</evidence>
<organism evidence="3 4">
    <name type="scientific">Thermomonas hydrothermalis</name>
    <dbReference type="NCBI Taxonomy" id="213588"/>
    <lineage>
        <taxon>Bacteria</taxon>
        <taxon>Pseudomonadati</taxon>
        <taxon>Pseudomonadota</taxon>
        <taxon>Gammaproteobacteria</taxon>
        <taxon>Lysobacterales</taxon>
        <taxon>Lysobacteraceae</taxon>
        <taxon>Thermomonas</taxon>
    </lineage>
</organism>
<accession>A0A1M4T9C6</accession>
<dbReference type="RefSeq" id="WP_245770476.1">
    <property type="nucleotide sequence ID" value="NZ_FQUK01000004.1"/>
</dbReference>
<feature type="transmembrane region" description="Helical" evidence="2">
    <location>
        <begin position="164"/>
        <end position="191"/>
    </location>
</feature>
<keyword evidence="2" id="KW-0472">Membrane</keyword>
<feature type="region of interest" description="Disordered" evidence="1">
    <location>
        <begin position="1"/>
        <end position="21"/>
    </location>
</feature>
<sequence>MNTHTDLGSVPAERPRPTPHPTHRLTLLLKREFWEHKGGFLWAPVWAGAISLILTLMGMILGEVALRRNIGDGVVKVDGQVMINGLDLGQITSRMDAAAIRQLAGGIDLSLLMAALWPLIVLGFVVFFYALGCLYDERKDRSVLFWKSLPVSDRETVAAKALSALLVAPTLAVAAAIATLFGFLLLLSLFVLLHHGNPVALLWGPGSPLKVAALLLAQIPLYAAWALPSVGWLMLCSVWARSKPFLWATLLPVFSGIVVSWFGLMNLFQLDSGWYWKHIVARGLLSAFPGSWNLHPAVRNGVDVNTPSDLLDVLHPAHSWALFGTTELWIGALAGLAMLLLAIRLRRWRDDN</sequence>
<reference evidence="4" key="1">
    <citation type="submission" date="2016-11" db="EMBL/GenBank/DDBJ databases">
        <authorList>
            <person name="Varghese N."/>
            <person name="Submissions S."/>
        </authorList>
    </citation>
    <scope>NUCLEOTIDE SEQUENCE [LARGE SCALE GENOMIC DNA]</scope>
    <source>
        <strain evidence="4">DSM 14834</strain>
    </source>
</reference>
<feature type="transmembrane region" description="Helical" evidence="2">
    <location>
        <begin position="40"/>
        <end position="61"/>
    </location>
</feature>
<dbReference type="STRING" id="213588.SAMN02745204_00394"/>
<evidence type="ECO:0000256" key="2">
    <source>
        <dbReference type="SAM" id="Phobius"/>
    </source>
</evidence>
<feature type="transmembrane region" description="Helical" evidence="2">
    <location>
        <begin position="245"/>
        <end position="268"/>
    </location>
</feature>
<dbReference type="Proteomes" id="UP000242857">
    <property type="component" value="Unassembled WGS sequence"/>
</dbReference>
<feature type="transmembrane region" description="Helical" evidence="2">
    <location>
        <begin position="320"/>
        <end position="343"/>
    </location>
</feature>
<keyword evidence="4" id="KW-1185">Reference proteome</keyword>
<evidence type="ECO:0000256" key="1">
    <source>
        <dbReference type="SAM" id="MobiDB-lite"/>
    </source>
</evidence>
<feature type="transmembrane region" description="Helical" evidence="2">
    <location>
        <begin position="115"/>
        <end position="135"/>
    </location>
</feature>
<gene>
    <name evidence="3" type="ORF">SAMN02745204_00394</name>
</gene>
<feature type="transmembrane region" description="Helical" evidence="2">
    <location>
        <begin position="211"/>
        <end position="233"/>
    </location>
</feature>